<dbReference type="SUPFAM" id="SSF51556">
    <property type="entry name" value="Metallo-dependent hydrolases"/>
    <property type="match status" value="1"/>
</dbReference>
<dbReference type="Pfam" id="PF01979">
    <property type="entry name" value="Amidohydro_1"/>
    <property type="match status" value="1"/>
</dbReference>
<dbReference type="Proteomes" id="UP000037558">
    <property type="component" value="Unassembled WGS sequence"/>
</dbReference>
<dbReference type="InterPro" id="IPR011059">
    <property type="entry name" value="Metal-dep_hydrolase_composite"/>
</dbReference>
<dbReference type="EC" id="3.5.4.2" evidence="2"/>
<dbReference type="AlphaFoldDB" id="A0A0M0KS52"/>
<comment type="similarity">
    <text evidence="1">Belongs to the metallo-dependent hydrolases superfamily. Adenine deaminase family.</text>
</comment>
<dbReference type="SUPFAM" id="SSF51338">
    <property type="entry name" value="Composite domain of metallo-dependent hydrolases"/>
    <property type="match status" value="1"/>
</dbReference>
<comment type="caution">
    <text evidence="7">The sequence shown here is derived from an EMBL/GenBank/DDBJ whole genome shotgun (WGS) entry which is preliminary data.</text>
</comment>
<dbReference type="RefSeq" id="WP_053403213.1">
    <property type="nucleotide sequence ID" value="NZ_LILC01000030.1"/>
</dbReference>
<evidence type="ECO:0000256" key="3">
    <source>
        <dbReference type="ARBA" id="ARBA00022801"/>
    </source>
</evidence>
<evidence type="ECO:0000256" key="2">
    <source>
        <dbReference type="ARBA" id="ARBA00012782"/>
    </source>
</evidence>
<keyword evidence="3" id="KW-0378">Hydrolase</keyword>
<reference evidence="8" key="1">
    <citation type="submission" date="2015-08" db="EMBL/GenBank/DDBJ databases">
        <title>Fjat-14210 dsm16467.</title>
        <authorList>
            <person name="Liu B."/>
            <person name="Wang J."/>
            <person name="Zhu Y."/>
            <person name="Liu G."/>
            <person name="Chen Q."/>
            <person name="Chen Z."/>
            <person name="Lan J."/>
            <person name="Che J."/>
            <person name="Ge C."/>
            <person name="Shi H."/>
            <person name="Pan Z."/>
            <person name="Liu X."/>
        </authorList>
    </citation>
    <scope>NUCLEOTIDE SEQUENCE [LARGE SCALE GENOMIC DNA]</scope>
    <source>
        <strain evidence="8">DSM 16467</strain>
    </source>
</reference>
<evidence type="ECO:0000259" key="5">
    <source>
        <dbReference type="Pfam" id="PF01979"/>
    </source>
</evidence>
<dbReference type="PANTHER" id="PTHR11113:SF6">
    <property type="entry name" value="ADENINE DEAMINASE YERA-RELATED"/>
    <property type="match status" value="1"/>
</dbReference>
<feature type="domain" description="Amidohydrolase-related" evidence="5">
    <location>
        <begin position="78"/>
        <end position="362"/>
    </location>
</feature>
<dbReference type="InterPro" id="IPR026912">
    <property type="entry name" value="Adenine_deam_C"/>
</dbReference>
<comment type="catalytic activity">
    <reaction evidence="4">
        <text>adenine + H2O + H(+) = hypoxanthine + NH4(+)</text>
        <dbReference type="Rhea" id="RHEA:23688"/>
        <dbReference type="ChEBI" id="CHEBI:15377"/>
        <dbReference type="ChEBI" id="CHEBI:15378"/>
        <dbReference type="ChEBI" id="CHEBI:16708"/>
        <dbReference type="ChEBI" id="CHEBI:17368"/>
        <dbReference type="ChEBI" id="CHEBI:28938"/>
        <dbReference type="EC" id="3.5.4.2"/>
    </reaction>
</comment>
<organism evidence="7 8">
    <name type="scientific">Priestia koreensis</name>
    <dbReference type="NCBI Taxonomy" id="284581"/>
    <lineage>
        <taxon>Bacteria</taxon>
        <taxon>Bacillati</taxon>
        <taxon>Bacillota</taxon>
        <taxon>Bacilli</taxon>
        <taxon>Bacillales</taxon>
        <taxon>Bacillaceae</taxon>
        <taxon>Priestia</taxon>
    </lineage>
</organism>
<proteinExistence type="inferred from homology"/>
<dbReference type="PATRIC" id="fig|284581.3.peg.4396"/>
<dbReference type="EMBL" id="LILC01000030">
    <property type="protein sequence ID" value="KOO41228.1"/>
    <property type="molecule type" value="Genomic_DNA"/>
</dbReference>
<dbReference type="InterPro" id="IPR006680">
    <property type="entry name" value="Amidohydro-rel"/>
</dbReference>
<accession>A0A0M0KS52</accession>
<keyword evidence="8" id="KW-1185">Reference proteome</keyword>
<gene>
    <name evidence="7" type="ORF">AMD01_20030</name>
</gene>
<evidence type="ECO:0000256" key="4">
    <source>
        <dbReference type="ARBA" id="ARBA00047720"/>
    </source>
</evidence>
<dbReference type="OrthoDB" id="9775607at2"/>
<feature type="domain" description="Adenine deaminase C-terminal" evidence="6">
    <location>
        <begin position="427"/>
        <end position="570"/>
    </location>
</feature>
<sequence length="579" mass="65686">MLEQRYRWKNKELREHVEVLNGSKAPSIILQNATFLHSFLRNWLTANIWIYEDRIVYVGEKWPANLSGTEVVDCTDQFVVPGYIEPHVHPFQLYNPQTFAEYASIHGTTTLVNDNLVLALQSDKKKAFSIVKKFSELPSTMYWWCRFDGQTEFAGEDHIFSNGNVKSWLENEAVIQGGELTAWPKLLNGDDMMLHWIQETKRLKKKVEGHFPGASEMTLGKMKLLGADCDHEAMTGQDVLKRLMHGYHVSLRHSSIRPDLPVLLKEMQELGITCYDQITMNSDGSTPSFYKEGISDMLVKIAIEQGVPLIDAYHMVSFNVANYYNLGHLHGSITTGRIANLNILQAKDDPTPVSVLAKGQWVLKDGINQRAFNEFPWEEFDVHPLKLDWTLTKDDLQFSMPLGLHMENTVIMKPYSINMDISADELPEGDESFLMLADRNGKWRINTLIKGFASNVSGFVSSFSNTGDIIIIGKNKDDMLTAFKRMKELGGGIVLVENGEVIAEIPLLVGGSMSDLPMDELVVKEEAMITKLRERGYTHSDPIYSLLFLSSTHLPYIRITPNGIYDVMKKEVLFPTIMR</sequence>
<dbReference type="Gene3D" id="2.30.40.10">
    <property type="entry name" value="Urease, subunit C, domain 1"/>
    <property type="match status" value="1"/>
</dbReference>
<evidence type="ECO:0000259" key="6">
    <source>
        <dbReference type="Pfam" id="PF13382"/>
    </source>
</evidence>
<dbReference type="Gene3D" id="3.20.20.140">
    <property type="entry name" value="Metal-dependent hydrolases"/>
    <property type="match status" value="1"/>
</dbReference>
<dbReference type="Pfam" id="PF13382">
    <property type="entry name" value="Adenine_deam_C"/>
    <property type="match status" value="1"/>
</dbReference>
<dbReference type="STRING" id="284581.AMD01_20030"/>
<dbReference type="GO" id="GO:0000034">
    <property type="term" value="F:adenine deaminase activity"/>
    <property type="evidence" value="ECO:0007669"/>
    <property type="project" value="UniProtKB-EC"/>
</dbReference>
<name>A0A0M0KS52_9BACI</name>
<evidence type="ECO:0000313" key="7">
    <source>
        <dbReference type="EMBL" id="KOO41228.1"/>
    </source>
</evidence>
<dbReference type="InterPro" id="IPR032466">
    <property type="entry name" value="Metal_Hydrolase"/>
</dbReference>
<protein>
    <recommendedName>
        <fullName evidence="2">adenine deaminase</fullName>
        <ecNumber evidence="2">3.5.4.2</ecNumber>
    </recommendedName>
</protein>
<dbReference type="PANTHER" id="PTHR11113">
    <property type="entry name" value="N-ACETYLGLUCOSAMINE-6-PHOSPHATE DEACETYLASE"/>
    <property type="match status" value="1"/>
</dbReference>
<evidence type="ECO:0000256" key="1">
    <source>
        <dbReference type="ARBA" id="ARBA00006773"/>
    </source>
</evidence>
<evidence type="ECO:0000313" key="8">
    <source>
        <dbReference type="Proteomes" id="UP000037558"/>
    </source>
</evidence>